<comment type="caution">
    <text evidence="2">The sequence shown here is derived from an EMBL/GenBank/DDBJ whole genome shotgun (WGS) entry which is preliminary data.</text>
</comment>
<sequence length="298" mass="33783">MKSIYTLLFFMFCAGAVVGQNNEDYYNPVTAPVKEFYDPVTPKVNTFKTNREKAIFAKYTTEKVHNRWYIGFDGFIGTDKSTLNNNFQGLVDTKSASRSGYSASIGWVNQEKWGLELEYARSPIHNTLIINGYNPLEYKMDNDKNNIALRAKRRILFGKRNSSVRRSAFWIGAGAGIVPNSGKQKDFMEFEGYLRRSRVSSDTLYLSSDTRTSAKITGFADATAEYVIKIAKAFDLSFYARKRWGFGNSLTTDLDYYVNKVQTQTATIKADGSGLAFGISLRYMLFVGSDDDTKRERE</sequence>
<proteinExistence type="predicted"/>
<keyword evidence="1" id="KW-0732">Signal</keyword>
<dbReference type="RefSeq" id="WP_194122121.1">
    <property type="nucleotide sequence ID" value="NZ_JACYGY010000001.1"/>
</dbReference>
<dbReference type="EMBL" id="JACYGY010000001">
    <property type="protein sequence ID" value="MBE9464038.1"/>
    <property type="molecule type" value="Genomic_DNA"/>
</dbReference>
<name>A0ABR9WEX1_9BACT</name>
<evidence type="ECO:0000313" key="3">
    <source>
        <dbReference type="Proteomes" id="UP000634134"/>
    </source>
</evidence>
<reference evidence="3" key="1">
    <citation type="submission" date="2023-07" db="EMBL/GenBank/DDBJ databases">
        <title>Dyadobacter sp. nov 'subterranea' isolated from contaminted grondwater.</title>
        <authorList>
            <person name="Szabo I."/>
            <person name="Al-Omari J."/>
            <person name="Szerdahelyi S.G."/>
            <person name="Rado J."/>
        </authorList>
    </citation>
    <scope>NUCLEOTIDE SEQUENCE [LARGE SCALE GENOMIC DNA]</scope>
    <source>
        <strain evidence="3">UP-52</strain>
    </source>
</reference>
<protein>
    <submittedName>
        <fullName evidence="2">Uncharacterized protein</fullName>
    </submittedName>
</protein>
<dbReference type="Proteomes" id="UP000634134">
    <property type="component" value="Unassembled WGS sequence"/>
</dbReference>
<feature type="chain" id="PRO_5046344931" evidence="1">
    <location>
        <begin position="20"/>
        <end position="298"/>
    </location>
</feature>
<keyword evidence="3" id="KW-1185">Reference proteome</keyword>
<accession>A0ABR9WEX1</accession>
<feature type="signal peptide" evidence="1">
    <location>
        <begin position="1"/>
        <end position="19"/>
    </location>
</feature>
<evidence type="ECO:0000256" key="1">
    <source>
        <dbReference type="SAM" id="SignalP"/>
    </source>
</evidence>
<gene>
    <name evidence="2" type="ORF">IEE83_19310</name>
</gene>
<organism evidence="2 3">
    <name type="scientific">Dyadobacter subterraneus</name>
    <dbReference type="NCBI Taxonomy" id="2773304"/>
    <lineage>
        <taxon>Bacteria</taxon>
        <taxon>Pseudomonadati</taxon>
        <taxon>Bacteroidota</taxon>
        <taxon>Cytophagia</taxon>
        <taxon>Cytophagales</taxon>
        <taxon>Spirosomataceae</taxon>
        <taxon>Dyadobacter</taxon>
    </lineage>
</organism>
<evidence type="ECO:0000313" key="2">
    <source>
        <dbReference type="EMBL" id="MBE9464038.1"/>
    </source>
</evidence>